<evidence type="ECO:0000313" key="8">
    <source>
        <dbReference type="Proteomes" id="UP000248856"/>
    </source>
</evidence>
<reference evidence="7 8" key="1">
    <citation type="submission" date="2018-06" db="EMBL/GenBank/DDBJ databases">
        <title>Genomic Encyclopedia of Archaeal and Bacterial Type Strains, Phase II (KMG-II): from individual species to whole genera.</title>
        <authorList>
            <person name="Goeker M."/>
        </authorList>
    </citation>
    <scope>NUCLEOTIDE SEQUENCE [LARGE SCALE GENOMIC DNA]</scope>
    <source>
        <strain evidence="7 8">CFPB 3232</strain>
    </source>
</reference>
<comment type="caution">
    <text evidence="7">The sequence shown here is derived from an EMBL/GenBank/DDBJ whole genome shotgun (WGS) entry which is preliminary data.</text>
</comment>
<keyword evidence="3" id="KW-0731">Sigma factor</keyword>
<keyword evidence="4" id="KW-0804">Transcription</keyword>
<evidence type="ECO:0000313" key="7">
    <source>
        <dbReference type="EMBL" id="RAR85328.1"/>
    </source>
</evidence>
<dbReference type="GO" id="GO:0016987">
    <property type="term" value="F:sigma factor activity"/>
    <property type="evidence" value="ECO:0007669"/>
    <property type="project" value="UniProtKB-KW"/>
</dbReference>
<dbReference type="AlphaFoldDB" id="A0A328ZGH0"/>
<dbReference type="GO" id="GO:0003677">
    <property type="term" value="F:DNA binding"/>
    <property type="evidence" value="ECO:0007669"/>
    <property type="project" value="InterPro"/>
</dbReference>
<keyword evidence="8" id="KW-1185">Reference proteome</keyword>
<dbReference type="GO" id="GO:0006352">
    <property type="term" value="P:DNA-templated transcription initiation"/>
    <property type="evidence" value="ECO:0007669"/>
    <property type="project" value="InterPro"/>
</dbReference>
<gene>
    <name evidence="7" type="ORF">AX018_1006111</name>
</gene>
<evidence type="ECO:0000256" key="4">
    <source>
        <dbReference type="ARBA" id="ARBA00023163"/>
    </source>
</evidence>
<dbReference type="Proteomes" id="UP000248856">
    <property type="component" value="Unassembled WGS sequence"/>
</dbReference>
<dbReference type="Gene3D" id="1.10.10.10">
    <property type="entry name" value="Winged helix-like DNA-binding domain superfamily/Winged helix DNA-binding domain"/>
    <property type="match status" value="1"/>
</dbReference>
<dbReference type="Gene3D" id="1.10.1740.10">
    <property type="match status" value="1"/>
</dbReference>
<dbReference type="PANTHER" id="PTHR43133">
    <property type="entry name" value="RNA POLYMERASE ECF-TYPE SIGMA FACTO"/>
    <property type="match status" value="1"/>
</dbReference>
<protein>
    <submittedName>
        <fullName evidence="7">RNA polymerase sigma-70 factor (ECF subfamily)</fullName>
    </submittedName>
</protein>
<dbReference type="EMBL" id="QLTA01000006">
    <property type="protein sequence ID" value="RAR85328.1"/>
    <property type="molecule type" value="Genomic_DNA"/>
</dbReference>
<name>A0A328ZGH0_9BURK</name>
<dbReference type="InterPro" id="IPR013325">
    <property type="entry name" value="RNA_pol_sigma_r2"/>
</dbReference>
<proteinExistence type="inferred from homology"/>
<dbReference type="InterPro" id="IPR007627">
    <property type="entry name" value="RNA_pol_sigma70_r2"/>
</dbReference>
<dbReference type="InterPro" id="IPR039425">
    <property type="entry name" value="RNA_pol_sigma-70-like"/>
</dbReference>
<comment type="similarity">
    <text evidence="1">Belongs to the sigma-70 factor family. ECF subfamily.</text>
</comment>
<feature type="domain" description="RNA polymerase sigma-70 region 2" evidence="5">
    <location>
        <begin position="4"/>
        <end position="70"/>
    </location>
</feature>
<sequence>MHTLYQDHHPWLQSFLRKRLGNRDDAADLAHDTFVRVLRSAVPLEDLREPQSYLATVARGLVADFFRRRTLEQAYLDYLAALPEELAPSPEEHAQIQQALWSLDRALHGLPPKVRAAFVLAHFEELTYPEIAARLGVSLRTVSNYLTRALEHCCLAIG</sequence>
<dbReference type="Pfam" id="PF04542">
    <property type="entry name" value="Sigma70_r2"/>
    <property type="match status" value="1"/>
</dbReference>
<dbReference type="SUPFAM" id="SSF88659">
    <property type="entry name" value="Sigma3 and sigma4 domains of RNA polymerase sigma factors"/>
    <property type="match status" value="1"/>
</dbReference>
<accession>A0A328ZGH0</accession>
<dbReference type="OrthoDB" id="8536462at2"/>
<dbReference type="InterPro" id="IPR014284">
    <property type="entry name" value="RNA_pol_sigma-70_dom"/>
</dbReference>
<dbReference type="SUPFAM" id="SSF88946">
    <property type="entry name" value="Sigma2 domain of RNA polymerase sigma factors"/>
    <property type="match status" value="1"/>
</dbReference>
<dbReference type="Pfam" id="PF08281">
    <property type="entry name" value="Sigma70_r4_2"/>
    <property type="match status" value="1"/>
</dbReference>
<dbReference type="InterPro" id="IPR013249">
    <property type="entry name" value="RNA_pol_sigma70_r4_t2"/>
</dbReference>
<dbReference type="CDD" id="cd06171">
    <property type="entry name" value="Sigma70_r4"/>
    <property type="match status" value="1"/>
</dbReference>
<evidence type="ECO:0000256" key="2">
    <source>
        <dbReference type="ARBA" id="ARBA00023015"/>
    </source>
</evidence>
<keyword evidence="2" id="KW-0805">Transcription regulation</keyword>
<dbReference type="PANTHER" id="PTHR43133:SF63">
    <property type="entry name" value="RNA POLYMERASE SIGMA FACTOR FECI-RELATED"/>
    <property type="match status" value="1"/>
</dbReference>
<evidence type="ECO:0000256" key="1">
    <source>
        <dbReference type="ARBA" id="ARBA00010641"/>
    </source>
</evidence>
<dbReference type="InterPro" id="IPR013324">
    <property type="entry name" value="RNA_pol_sigma_r3/r4-like"/>
</dbReference>
<organism evidence="7 8">
    <name type="scientific">Paracidovorax anthurii</name>
    <dbReference type="NCBI Taxonomy" id="78229"/>
    <lineage>
        <taxon>Bacteria</taxon>
        <taxon>Pseudomonadati</taxon>
        <taxon>Pseudomonadota</taxon>
        <taxon>Betaproteobacteria</taxon>
        <taxon>Burkholderiales</taxon>
        <taxon>Comamonadaceae</taxon>
        <taxon>Paracidovorax</taxon>
    </lineage>
</organism>
<dbReference type="InterPro" id="IPR036388">
    <property type="entry name" value="WH-like_DNA-bd_sf"/>
</dbReference>
<evidence type="ECO:0000256" key="3">
    <source>
        <dbReference type="ARBA" id="ARBA00023082"/>
    </source>
</evidence>
<evidence type="ECO:0000259" key="6">
    <source>
        <dbReference type="Pfam" id="PF08281"/>
    </source>
</evidence>
<feature type="domain" description="RNA polymerase sigma factor 70 region 4 type 2" evidence="6">
    <location>
        <begin position="102"/>
        <end position="153"/>
    </location>
</feature>
<dbReference type="NCBIfam" id="TIGR02937">
    <property type="entry name" value="sigma70-ECF"/>
    <property type="match status" value="1"/>
</dbReference>
<evidence type="ECO:0000259" key="5">
    <source>
        <dbReference type="Pfam" id="PF04542"/>
    </source>
</evidence>
<dbReference type="RefSeq" id="WP_111876218.1">
    <property type="nucleotide sequence ID" value="NZ_CBCSGC010000313.1"/>
</dbReference>